<dbReference type="Pfam" id="PF26616">
    <property type="entry name" value="CorA-like"/>
    <property type="match status" value="1"/>
</dbReference>
<evidence type="ECO:0000259" key="2">
    <source>
        <dbReference type="Pfam" id="PF26616"/>
    </source>
</evidence>
<keyword evidence="1" id="KW-0472">Membrane</keyword>
<dbReference type="Gene3D" id="1.20.58.340">
    <property type="entry name" value="Magnesium transport protein CorA, transmembrane region"/>
    <property type="match status" value="1"/>
</dbReference>
<evidence type="ECO:0000313" key="3">
    <source>
        <dbReference type="EMBL" id="KAL2054284.1"/>
    </source>
</evidence>
<keyword evidence="1" id="KW-0812">Transmembrane</keyword>
<name>A0ABR4B8V2_9LECA</name>
<keyword evidence="4" id="KW-1185">Reference proteome</keyword>
<evidence type="ECO:0000256" key="1">
    <source>
        <dbReference type="SAM" id="Phobius"/>
    </source>
</evidence>
<organism evidence="3 4">
    <name type="scientific">Lepraria finkii</name>
    <dbReference type="NCBI Taxonomy" id="1340010"/>
    <lineage>
        <taxon>Eukaryota</taxon>
        <taxon>Fungi</taxon>
        <taxon>Dikarya</taxon>
        <taxon>Ascomycota</taxon>
        <taxon>Pezizomycotina</taxon>
        <taxon>Lecanoromycetes</taxon>
        <taxon>OSLEUM clade</taxon>
        <taxon>Lecanoromycetidae</taxon>
        <taxon>Lecanorales</taxon>
        <taxon>Lecanorineae</taxon>
        <taxon>Stereocaulaceae</taxon>
        <taxon>Lepraria</taxon>
    </lineage>
</organism>
<reference evidence="3 4" key="1">
    <citation type="submission" date="2024-09" db="EMBL/GenBank/DDBJ databases">
        <title>Rethinking Asexuality: The Enigmatic Case of Functional Sexual Genes in Lepraria (Stereocaulaceae).</title>
        <authorList>
            <person name="Doellman M."/>
            <person name="Sun Y."/>
            <person name="Barcenas-Pena A."/>
            <person name="Lumbsch H.T."/>
            <person name="Grewe F."/>
        </authorList>
    </citation>
    <scope>NUCLEOTIDE SEQUENCE [LARGE SCALE GENOMIC DNA]</scope>
    <source>
        <strain evidence="3 4">Grewe 0041</strain>
    </source>
</reference>
<comment type="caution">
    <text evidence="3">The sequence shown here is derived from an EMBL/GenBank/DDBJ whole genome shotgun (WGS) entry which is preliminary data.</text>
</comment>
<dbReference type="EMBL" id="JBHFEH010000016">
    <property type="protein sequence ID" value="KAL2054284.1"/>
    <property type="molecule type" value="Genomic_DNA"/>
</dbReference>
<dbReference type="InterPro" id="IPR058257">
    <property type="entry name" value="CorA-like_dom"/>
</dbReference>
<protein>
    <recommendedName>
        <fullName evidence="2">CorA-like transporter domain-containing protein</fullName>
    </recommendedName>
</protein>
<feature type="transmembrane region" description="Helical" evidence="1">
    <location>
        <begin position="299"/>
        <end position="323"/>
    </location>
</feature>
<feature type="transmembrane region" description="Helical" evidence="1">
    <location>
        <begin position="260"/>
        <end position="279"/>
    </location>
</feature>
<evidence type="ECO:0000313" key="4">
    <source>
        <dbReference type="Proteomes" id="UP001590951"/>
    </source>
</evidence>
<gene>
    <name evidence="3" type="ORF">ABVK25_005425</name>
</gene>
<feature type="domain" description="CorA-like transporter" evidence="2">
    <location>
        <begin position="4"/>
        <end position="147"/>
    </location>
</feature>
<proteinExistence type="predicted"/>
<keyword evidence="1" id="KW-1133">Transmembrane helix</keyword>
<sequence length="343" mass="39240">MAFPEFFKYLQAFGQKDYARDEGFSGFNMSMSRNAAGEPTRIECCYMLKYVELHDDEEPTINPWTIRQVVIYQKFDLQSLESSHIFVRLSKAMAEELHDALQINKDRGRELVGRWDRIHILYLRTLNENWRQYINYLDEEVSKIFDQVILSNLDTDTSQGKSFMEGSLANVKRVQYLIDQTSRARHMLDLNSTVMKTMTRSSAEFPASATLSDIGPMLRDVIAMRNIEFMKTMTVSTVQGNGALLELSHKAVSEAQSMKAITIVALIYVPASFVADFLQMGYVSTAQQNGLVVSATKGLWVYAIITAPLVIVTMGIYFAYELLSRRSESRKNRTIPEQRFHIV</sequence>
<dbReference type="Proteomes" id="UP001590951">
    <property type="component" value="Unassembled WGS sequence"/>
</dbReference>
<accession>A0ABR4B8V2</accession>